<evidence type="ECO:0000313" key="8">
    <source>
        <dbReference type="Proteomes" id="UP000054558"/>
    </source>
</evidence>
<feature type="region of interest" description="Disordered" evidence="5">
    <location>
        <begin position="139"/>
        <end position="191"/>
    </location>
</feature>
<feature type="compositionally biased region" description="Basic and acidic residues" evidence="5">
    <location>
        <begin position="179"/>
        <end position="188"/>
    </location>
</feature>
<keyword evidence="2" id="KW-0547">Nucleotide-binding</keyword>
<keyword evidence="3" id="KW-0067">ATP-binding</keyword>
<evidence type="ECO:0000313" key="7">
    <source>
        <dbReference type="EMBL" id="GAQ80624.1"/>
    </source>
</evidence>
<dbReference type="Pfam" id="PF00176">
    <property type="entry name" value="SNF2-rel_dom"/>
    <property type="match status" value="1"/>
</dbReference>
<dbReference type="EMBL" id="DF237007">
    <property type="protein sequence ID" value="GAQ80624.1"/>
    <property type="molecule type" value="Genomic_DNA"/>
</dbReference>
<evidence type="ECO:0000256" key="5">
    <source>
        <dbReference type="SAM" id="MobiDB-lite"/>
    </source>
</evidence>
<feature type="domain" description="Helicase ATP-binding" evidence="6">
    <location>
        <begin position="216"/>
        <end position="446"/>
    </location>
</feature>
<dbReference type="Proteomes" id="UP000054558">
    <property type="component" value="Unassembled WGS sequence"/>
</dbReference>
<reference evidence="7 8" key="1">
    <citation type="journal article" date="2014" name="Nat. Commun.">
        <title>Klebsormidium flaccidum genome reveals primary factors for plant terrestrial adaptation.</title>
        <authorList>
            <person name="Hori K."/>
            <person name="Maruyama F."/>
            <person name="Fujisawa T."/>
            <person name="Togashi T."/>
            <person name="Yamamoto N."/>
            <person name="Seo M."/>
            <person name="Sato S."/>
            <person name="Yamada T."/>
            <person name="Mori H."/>
            <person name="Tajima N."/>
            <person name="Moriyama T."/>
            <person name="Ikeuchi M."/>
            <person name="Watanabe M."/>
            <person name="Wada H."/>
            <person name="Kobayashi K."/>
            <person name="Saito M."/>
            <person name="Masuda T."/>
            <person name="Sasaki-Sekimoto Y."/>
            <person name="Mashiguchi K."/>
            <person name="Awai K."/>
            <person name="Shimojima M."/>
            <person name="Masuda S."/>
            <person name="Iwai M."/>
            <person name="Nobusawa T."/>
            <person name="Narise T."/>
            <person name="Kondo S."/>
            <person name="Saito H."/>
            <person name="Sato R."/>
            <person name="Murakawa M."/>
            <person name="Ihara Y."/>
            <person name="Oshima-Yamada Y."/>
            <person name="Ohtaka K."/>
            <person name="Satoh M."/>
            <person name="Sonobe K."/>
            <person name="Ishii M."/>
            <person name="Ohtani R."/>
            <person name="Kanamori-Sato M."/>
            <person name="Honoki R."/>
            <person name="Miyazaki D."/>
            <person name="Mochizuki H."/>
            <person name="Umetsu J."/>
            <person name="Higashi K."/>
            <person name="Shibata D."/>
            <person name="Kamiya Y."/>
            <person name="Sato N."/>
            <person name="Nakamura Y."/>
            <person name="Tabata S."/>
            <person name="Ida S."/>
            <person name="Kurokawa K."/>
            <person name="Ohta H."/>
        </authorList>
    </citation>
    <scope>NUCLEOTIDE SEQUENCE [LARGE SCALE GENOMIC DNA]</scope>
    <source>
        <strain evidence="7 8">NIES-2285</strain>
    </source>
</reference>
<feature type="compositionally biased region" description="Polar residues" evidence="5">
    <location>
        <begin position="153"/>
        <end position="164"/>
    </location>
</feature>
<gene>
    <name evidence="7" type="ORF">KFL_000580180</name>
</gene>
<dbReference type="GO" id="GO:0080188">
    <property type="term" value="P:gene silencing by siRNA-directed DNA methylation"/>
    <property type="evidence" value="ECO:0007669"/>
    <property type="project" value="InterPro"/>
</dbReference>
<evidence type="ECO:0000256" key="2">
    <source>
        <dbReference type="ARBA" id="ARBA00022741"/>
    </source>
</evidence>
<evidence type="ECO:0000256" key="4">
    <source>
        <dbReference type="ARBA" id="ARBA00023242"/>
    </source>
</evidence>
<name>A0A1Y1HPR1_KLENI</name>
<sequence>MQSGSFQIQDRILRSCLTGGEEAEVKVGDKTGRLAKIAKVRGPANDTFVRSGERDVLSRDWWARLIAAEERANAAAGWGQERAPRVPGQVRTVDGTDQGAAATAWEQCAQIQRERAMREALAVGAPVDAETARTRAELRAAGPPLTKADARQSKQATGGQSQVSPKEPILNTKGNGKNVSKEMREKNAPESVGVGLERQILGARTSLEAPSGETFSKANLLPHQVEAFEFLKRRMVGDPEAGGKGRGAILWMSPGLGKTLVALALNEHLRHQERLLPLIVAPASIQDNWLLEIRKWFPGKPGKPRHLAVYRLDTSSVRRAAAQERREEEFRSRAERAERRARGSRLAARGTVFRHRNRHRNPRDGQELEGALPASDEFMIRVERPLEQWSARTGQNLERNAGAEPEPEAARVELTALFGPFLYYAGEGILHGALGVPPRNDFVYLRLKMNGKAQELQDCFRRQGPR</sequence>
<dbReference type="AlphaFoldDB" id="A0A1Y1HPR1"/>
<dbReference type="InterPro" id="IPR044567">
    <property type="entry name" value="CLSY/DRD1"/>
</dbReference>
<proteinExistence type="predicted"/>
<dbReference type="STRING" id="105231.A0A1Y1HPR1"/>
<keyword evidence="4" id="KW-0539">Nucleus</keyword>
<accession>A0A1Y1HPR1</accession>
<keyword evidence="8" id="KW-1185">Reference proteome</keyword>
<dbReference type="InterPro" id="IPR038718">
    <property type="entry name" value="SNF2-like_sf"/>
</dbReference>
<dbReference type="PANTHER" id="PTHR45821">
    <property type="entry name" value="SNF2 DOMAIN-CONTAINING PROTEIN CLASSY 2-RELATED"/>
    <property type="match status" value="1"/>
</dbReference>
<evidence type="ECO:0000256" key="1">
    <source>
        <dbReference type="ARBA" id="ARBA00004123"/>
    </source>
</evidence>
<protein>
    <recommendedName>
        <fullName evidence="6">Helicase ATP-binding domain-containing protein</fullName>
    </recommendedName>
</protein>
<evidence type="ECO:0000256" key="3">
    <source>
        <dbReference type="ARBA" id="ARBA00022840"/>
    </source>
</evidence>
<dbReference type="Gene3D" id="3.40.50.10810">
    <property type="entry name" value="Tandem AAA-ATPase domain"/>
    <property type="match status" value="1"/>
</dbReference>
<dbReference type="InterPro" id="IPR014001">
    <property type="entry name" value="Helicase_ATP-bd"/>
</dbReference>
<dbReference type="GO" id="GO:0005634">
    <property type="term" value="C:nucleus"/>
    <property type="evidence" value="ECO:0007669"/>
    <property type="project" value="UniProtKB-SubCell"/>
</dbReference>
<dbReference type="GO" id="GO:0005524">
    <property type="term" value="F:ATP binding"/>
    <property type="evidence" value="ECO:0007669"/>
    <property type="project" value="UniProtKB-KW"/>
</dbReference>
<dbReference type="SMART" id="SM00487">
    <property type="entry name" value="DEXDc"/>
    <property type="match status" value="1"/>
</dbReference>
<organism evidence="7 8">
    <name type="scientific">Klebsormidium nitens</name>
    <name type="common">Green alga</name>
    <name type="synonym">Ulothrix nitens</name>
    <dbReference type="NCBI Taxonomy" id="105231"/>
    <lineage>
        <taxon>Eukaryota</taxon>
        <taxon>Viridiplantae</taxon>
        <taxon>Streptophyta</taxon>
        <taxon>Klebsormidiophyceae</taxon>
        <taxon>Klebsormidiales</taxon>
        <taxon>Klebsormidiaceae</taxon>
        <taxon>Klebsormidium</taxon>
    </lineage>
</organism>
<dbReference type="InterPro" id="IPR027417">
    <property type="entry name" value="P-loop_NTPase"/>
</dbReference>
<dbReference type="InterPro" id="IPR000330">
    <property type="entry name" value="SNF2_N"/>
</dbReference>
<comment type="subcellular location">
    <subcellularLocation>
        <location evidence="1">Nucleus</location>
    </subcellularLocation>
</comment>
<evidence type="ECO:0000259" key="6">
    <source>
        <dbReference type="SMART" id="SM00487"/>
    </source>
</evidence>
<dbReference type="SUPFAM" id="SSF52540">
    <property type="entry name" value="P-loop containing nucleoside triphosphate hydrolases"/>
    <property type="match status" value="1"/>
</dbReference>
<dbReference type="PANTHER" id="PTHR45821:SF5">
    <property type="entry name" value="SNF2 DOMAIN-CONTAINING PROTEIN CLASSY 4"/>
    <property type="match status" value="1"/>
</dbReference>